<name>A0A1I0YAD6_9RHOB</name>
<evidence type="ECO:0000313" key="2">
    <source>
        <dbReference type="Proteomes" id="UP000198796"/>
    </source>
</evidence>
<keyword evidence="2" id="KW-1185">Reference proteome</keyword>
<dbReference type="EMBL" id="FOJU01000005">
    <property type="protein sequence ID" value="SFB10254.1"/>
    <property type="molecule type" value="Genomic_DNA"/>
</dbReference>
<reference evidence="1 2" key="1">
    <citation type="submission" date="2016-10" db="EMBL/GenBank/DDBJ databases">
        <authorList>
            <person name="de Groot N.N."/>
        </authorList>
    </citation>
    <scope>NUCLEOTIDE SEQUENCE [LARGE SCALE GENOMIC DNA]</scope>
    <source>
        <strain evidence="1 2">DSM 29316</strain>
    </source>
</reference>
<gene>
    <name evidence="1" type="ORF">SAMN05421688_2853</name>
</gene>
<dbReference type="Proteomes" id="UP000198796">
    <property type="component" value="Unassembled WGS sequence"/>
</dbReference>
<protein>
    <submittedName>
        <fullName evidence="1">Uncharacterized protein</fullName>
    </submittedName>
</protein>
<organism evidence="1 2">
    <name type="scientific">Poseidonocella pacifica</name>
    <dbReference type="NCBI Taxonomy" id="871651"/>
    <lineage>
        <taxon>Bacteria</taxon>
        <taxon>Pseudomonadati</taxon>
        <taxon>Pseudomonadota</taxon>
        <taxon>Alphaproteobacteria</taxon>
        <taxon>Rhodobacterales</taxon>
        <taxon>Roseobacteraceae</taxon>
        <taxon>Poseidonocella</taxon>
    </lineage>
</organism>
<dbReference type="OrthoDB" id="7859359at2"/>
<evidence type="ECO:0000313" key="1">
    <source>
        <dbReference type="EMBL" id="SFB10254.1"/>
    </source>
</evidence>
<accession>A0A1I0YAD6</accession>
<dbReference type="AlphaFoldDB" id="A0A1I0YAD6"/>
<sequence>MTALPPKTLVEHQVDLVRVVIERRAGMPRHLTERVMPHLGAGARAMVRETIEHLDDETDIDEALADYLDIAIVEIRGEIAAGTTEEKIQIPPERLIGCTEAFDRHRRLSQAAEALQEALPPLVELYHAVRRAIDFAEAIKMSIHMINPD</sequence>
<proteinExistence type="predicted"/>
<dbReference type="RefSeq" id="WP_092066081.1">
    <property type="nucleotide sequence ID" value="NZ_FOJU01000005.1"/>
</dbReference>